<dbReference type="Proteomes" id="UP001164286">
    <property type="component" value="Unassembled WGS sequence"/>
</dbReference>
<dbReference type="EMBL" id="JAKWFO010000005">
    <property type="protein sequence ID" value="KAI9637105.1"/>
    <property type="molecule type" value="Genomic_DNA"/>
</dbReference>
<name>A0AA38HAD4_9TREE</name>
<dbReference type="SUPFAM" id="SSF52047">
    <property type="entry name" value="RNI-like"/>
    <property type="match status" value="1"/>
</dbReference>
<sequence length="493" mass="55534">MFSRAHAWSLRHQAAAGASVIRPPSPPRRRPIQPLPMPLEGTTISPLAGLFEYPELIPHVLAEFEQPKDLAVLCRVSKAFDWLVRRRLYDHIWIRPWEENCHYKLVLLFESLSKSPHLCRLVKRLDVRFFPLSAKGDDRYDLDDQVKVAISSMVNLEHLIWTRDKSLRPEIVEEVARLPRLRTLEISGHAYRYYTPRLLGSMSALQDLRFMMPDTTVRDSLVHIARELGERANGGLRGLGLICRDSPIITDELVKALSKHLSRLRRLTLWGCSRVTKTSVYQILEAAEDLEELSIDALPHSGMLDLSGAPELPNLHSFSLSITPPHRTPVQLQTADLPLLPRDLNLSSLHINLSSAIAHLPVGGVEHLTSQVDFGRLKRLSLLNIVVAAQQLSALIDAAPHLDELYISTNGKQALIDCSELTGRPLRIFHVIAPEKWGPTADDLAELAGRLPEVEQIGTGNRVYEVFRKEGGDVELARWGRTVVPGYFQVWRG</sequence>
<dbReference type="Gene3D" id="3.80.10.10">
    <property type="entry name" value="Ribonuclease Inhibitor"/>
    <property type="match status" value="1"/>
</dbReference>
<reference evidence="1" key="1">
    <citation type="journal article" date="2022" name="G3 (Bethesda)">
        <title>High quality genome of the basidiomycete yeast Dioszegia hungarica PDD-24b-2 isolated from cloud water.</title>
        <authorList>
            <person name="Jarrige D."/>
            <person name="Haridas S."/>
            <person name="Bleykasten-Grosshans C."/>
            <person name="Joly M."/>
            <person name="Nadalig T."/>
            <person name="Sancelme M."/>
            <person name="Vuilleumier S."/>
            <person name="Grigoriev I.V."/>
            <person name="Amato P."/>
            <person name="Bringel F."/>
        </authorList>
    </citation>
    <scope>NUCLEOTIDE SEQUENCE</scope>
    <source>
        <strain evidence="1">PDD-24b-2</strain>
    </source>
</reference>
<dbReference type="GeneID" id="77732831"/>
<evidence type="ECO:0000313" key="1">
    <source>
        <dbReference type="EMBL" id="KAI9637105.1"/>
    </source>
</evidence>
<keyword evidence="2" id="KW-1185">Reference proteome</keyword>
<dbReference type="RefSeq" id="XP_052946882.1">
    <property type="nucleotide sequence ID" value="XM_053093626.1"/>
</dbReference>
<gene>
    <name evidence="1" type="ORF">MKK02DRAFT_45816</name>
</gene>
<organism evidence="1 2">
    <name type="scientific">Dioszegia hungarica</name>
    <dbReference type="NCBI Taxonomy" id="4972"/>
    <lineage>
        <taxon>Eukaryota</taxon>
        <taxon>Fungi</taxon>
        <taxon>Dikarya</taxon>
        <taxon>Basidiomycota</taxon>
        <taxon>Agaricomycotina</taxon>
        <taxon>Tremellomycetes</taxon>
        <taxon>Tremellales</taxon>
        <taxon>Bulleribasidiaceae</taxon>
        <taxon>Dioszegia</taxon>
    </lineage>
</organism>
<evidence type="ECO:0008006" key="3">
    <source>
        <dbReference type="Google" id="ProtNLM"/>
    </source>
</evidence>
<evidence type="ECO:0000313" key="2">
    <source>
        <dbReference type="Proteomes" id="UP001164286"/>
    </source>
</evidence>
<dbReference type="AlphaFoldDB" id="A0AA38HAD4"/>
<dbReference type="InterPro" id="IPR032675">
    <property type="entry name" value="LRR_dom_sf"/>
</dbReference>
<protein>
    <recommendedName>
        <fullName evidence="3">F-box domain-containing protein</fullName>
    </recommendedName>
</protein>
<accession>A0AA38HAD4</accession>
<comment type="caution">
    <text evidence="1">The sequence shown here is derived from an EMBL/GenBank/DDBJ whole genome shotgun (WGS) entry which is preliminary data.</text>
</comment>
<proteinExistence type="predicted"/>